<evidence type="ECO:0000313" key="3">
    <source>
        <dbReference type="Proteomes" id="UP000288805"/>
    </source>
</evidence>
<dbReference type="AlphaFoldDB" id="A0A438KF67"/>
<reference evidence="2 3" key="1">
    <citation type="journal article" date="2018" name="PLoS Genet.">
        <title>Population sequencing reveals clonal diversity and ancestral inbreeding in the grapevine cultivar Chardonnay.</title>
        <authorList>
            <person name="Roach M.J."/>
            <person name="Johnson D.L."/>
            <person name="Bohlmann J."/>
            <person name="van Vuuren H.J."/>
            <person name="Jones S.J."/>
            <person name="Pretorius I.S."/>
            <person name="Schmidt S.A."/>
            <person name="Borneman A.R."/>
        </authorList>
    </citation>
    <scope>NUCLEOTIDE SEQUENCE [LARGE SCALE GENOMIC DNA]</scope>
    <source>
        <strain evidence="3">cv. Chardonnay</strain>
        <tissue evidence="2">Leaf</tissue>
    </source>
</reference>
<gene>
    <name evidence="2" type="ORF">CK203_005108</name>
</gene>
<comment type="caution">
    <text evidence="2">The sequence shown here is derived from an EMBL/GenBank/DDBJ whole genome shotgun (WGS) entry which is preliminary data.</text>
</comment>
<accession>A0A438KF67</accession>
<proteinExistence type="predicted"/>
<dbReference type="Proteomes" id="UP000288805">
    <property type="component" value="Unassembled WGS sequence"/>
</dbReference>
<feature type="compositionally biased region" description="Polar residues" evidence="1">
    <location>
        <begin position="1"/>
        <end position="12"/>
    </location>
</feature>
<dbReference type="EMBL" id="QGNW01000008">
    <property type="protein sequence ID" value="RVX19848.1"/>
    <property type="molecule type" value="Genomic_DNA"/>
</dbReference>
<evidence type="ECO:0000256" key="1">
    <source>
        <dbReference type="SAM" id="MobiDB-lite"/>
    </source>
</evidence>
<sequence length="183" mass="20576">MLFTGKSPSSGNAFVKIPKHAPQKKSGSVGLENAEDSKHSMSESYKVNSKKSIKEHRFESFISDTDAFCCVCGSSNKDEINCLLECIRLAMVFPEFPKVVGIADHAGQLAQKRLGWRIYGCNLLRGGWNPSFSRPFNDWEFGTVGWFLLRIQDRVVVEEREDEAFWASTESGSFSVKSLYSYP</sequence>
<evidence type="ECO:0000313" key="2">
    <source>
        <dbReference type="EMBL" id="RVX19848.1"/>
    </source>
</evidence>
<feature type="region of interest" description="Disordered" evidence="1">
    <location>
        <begin position="1"/>
        <end position="42"/>
    </location>
</feature>
<name>A0A438KF67_VITVI</name>
<protein>
    <submittedName>
        <fullName evidence="2">Uncharacterized protein</fullName>
    </submittedName>
</protein>
<organism evidence="2 3">
    <name type="scientific">Vitis vinifera</name>
    <name type="common">Grape</name>
    <dbReference type="NCBI Taxonomy" id="29760"/>
    <lineage>
        <taxon>Eukaryota</taxon>
        <taxon>Viridiplantae</taxon>
        <taxon>Streptophyta</taxon>
        <taxon>Embryophyta</taxon>
        <taxon>Tracheophyta</taxon>
        <taxon>Spermatophyta</taxon>
        <taxon>Magnoliopsida</taxon>
        <taxon>eudicotyledons</taxon>
        <taxon>Gunneridae</taxon>
        <taxon>Pentapetalae</taxon>
        <taxon>rosids</taxon>
        <taxon>Vitales</taxon>
        <taxon>Vitaceae</taxon>
        <taxon>Viteae</taxon>
        <taxon>Vitis</taxon>
    </lineage>
</organism>